<comment type="caution">
    <text evidence="11">The sequence shown here is derived from an EMBL/GenBank/DDBJ whole genome shotgun (WGS) entry which is preliminary data.</text>
</comment>
<sequence>MSYEVPYSSSPPETPERGSGGSKNIFAMSNPSTTPAGPPPSSAKSFTPSGPPPSSYLGSSINPLSFTQKSNYEPPQPNFDSPGSSLFADSMRSNVPRRTAYDNNSPQRGYNASLQESEYEDYEDDEDMTEYDEEEDDTFHQSRRSRNARSAREADAMGEDDPDAQYEDDEDMDYREELPTSKANNRAYGQRSIAEYSVANPGILKRSIEGGALDFGGSVGGKQEVTTFGKIARDIYSQIRIPEVDESDDVVLGTEAIVTRIYQEGLEDGGDPEQLQSSLMEACGDLTILWDEYDAKSGSHGDQEYTAAIGPGDRALRFSKANFLAGLALKLHHPTPISTPRGNKTKPMPEVLIEWMDLCHNPVGSQLEDLQSSKLRSPSAHPEFWNILFNNFLRGNVREVCELLARSKWEHANVGLDDHQDSYGQSGYSGQALANVKKAVGATIDVLSQCPGLSGDWNTQGSDWTLFRLKVSQAMDDLKAFAEGKNKGGLNEDRGFGRSSTANPNSYSRIAERAASQVPWHIFQHLVILFNIAMGDRVAIVENAQDWCEATVALTVWWDETKDDRRIALGRSTRALQVPSKAMEIESYFRKLRKSFQLAVGANVDFEVDTLRPIEVGLASIFEGDYEAVLGLLRAWSGPISSAVAEIATIGGWLPEPEQPGLMESLDQDDMDLLGISSPGKPDGIKDQTLIAYGRGVAFRGELQSSKTLGQQPISREGWEVAIAVLGRLDSASRSENMVGEFLKDFPLKSPNTVNKLWVLLNNIGMGSHAESSAAAYADSLAEGSHNYGEAMWYYALSHKSDKVKDVLDLLISFSLVQSTAYPPEAELDEYLKSLISSPKTSLVELSQMDYDAAELLRNSLSGYATLRKFYDLRDEEVLSTKAKKPRMGAAARKQEAARALMAVITSSGDNIRGGLYDEQNGAIVSVDFLLALLGEAMVFVNQPTPTITVSQIDTLLRAIEDLQTVGSRVYTACTEFLQTVIASGQGMKGSSPHDMLRKSTSAASGTSSFSMVGSSMLASQMKMSMGSSGVLVKGGVKRGWDWRRGISASTTGDEVLQILRLGLARDLARAWLKEADGEM</sequence>
<dbReference type="GO" id="GO:0006606">
    <property type="term" value="P:protein import into nucleus"/>
    <property type="evidence" value="ECO:0007669"/>
    <property type="project" value="TreeGrafter"/>
</dbReference>
<evidence type="ECO:0000256" key="6">
    <source>
        <dbReference type="ARBA" id="ARBA00023010"/>
    </source>
</evidence>
<evidence type="ECO:0000256" key="7">
    <source>
        <dbReference type="ARBA" id="ARBA00023132"/>
    </source>
</evidence>
<dbReference type="PANTHER" id="PTHR13373">
    <property type="entry name" value="FROUNT PROTEIN-RELATED"/>
    <property type="match status" value="1"/>
</dbReference>
<dbReference type="Proteomes" id="UP000696280">
    <property type="component" value="Unassembled WGS sequence"/>
</dbReference>
<evidence type="ECO:0000256" key="10">
    <source>
        <dbReference type="SAM" id="MobiDB-lite"/>
    </source>
</evidence>
<dbReference type="Pfam" id="PF07575">
    <property type="entry name" value="Nucleopor_Nup85"/>
    <property type="match status" value="2"/>
</dbReference>
<keyword evidence="9" id="KW-0472">Membrane</keyword>
<keyword evidence="3 9" id="KW-0813">Transport</keyword>
<dbReference type="GO" id="GO:0031080">
    <property type="term" value="C:nuclear pore outer ring"/>
    <property type="evidence" value="ECO:0007669"/>
    <property type="project" value="TreeGrafter"/>
</dbReference>
<protein>
    <recommendedName>
        <fullName evidence="9">Nuclear pore complex protein Nup85</fullName>
    </recommendedName>
</protein>
<dbReference type="GO" id="GO:0031965">
    <property type="term" value="C:nuclear membrane"/>
    <property type="evidence" value="ECO:0007669"/>
    <property type="project" value="UniProtKB-UniRule"/>
</dbReference>
<proteinExistence type="inferred from homology"/>
<dbReference type="OrthoDB" id="5422384at2759"/>
<dbReference type="GO" id="GO:0045893">
    <property type="term" value="P:positive regulation of DNA-templated transcription"/>
    <property type="evidence" value="ECO:0007669"/>
    <property type="project" value="TreeGrafter"/>
</dbReference>
<evidence type="ECO:0000256" key="2">
    <source>
        <dbReference type="ARBA" id="ARBA00005573"/>
    </source>
</evidence>
<keyword evidence="12" id="KW-1185">Reference proteome</keyword>
<evidence type="ECO:0000256" key="1">
    <source>
        <dbReference type="ARBA" id="ARBA00004567"/>
    </source>
</evidence>
<comment type="subunit">
    <text evidence="9">Component of the nuclear pore complex (NPC).</text>
</comment>
<dbReference type="InterPro" id="IPR011502">
    <property type="entry name" value="Nucleoporin_Nup85"/>
</dbReference>
<gene>
    <name evidence="11" type="ORF">HYFRA_00000455</name>
</gene>
<accession>A0A9N9L264</accession>
<dbReference type="PANTHER" id="PTHR13373:SF21">
    <property type="entry name" value="NUCLEAR PORE COMPLEX PROTEIN NUP85"/>
    <property type="match status" value="1"/>
</dbReference>
<dbReference type="EMBL" id="CAJVRL010000081">
    <property type="protein sequence ID" value="CAG8958109.1"/>
    <property type="molecule type" value="Genomic_DNA"/>
</dbReference>
<evidence type="ECO:0000313" key="11">
    <source>
        <dbReference type="EMBL" id="CAG8958109.1"/>
    </source>
</evidence>
<keyword evidence="8 9" id="KW-0539">Nucleus</keyword>
<evidence type="ECO:0000256" key="5">
    <source>
        <dbReference type="ARBA" id="ARBA00022927"/>
    </source>
</evidence>
<feature type="compositionally biased region" description="Acidic residues" evidence="10">
    <location>
        <begin position="156"/>
        <end position="169"/>
    </location>
</feature>
<dbReference type="GO" id="GO:0017056">
    <property type="term" value="F:structural constituent of nuclear pore"/>
    <property type="evidence" value="ECO:0007669"/>
    <property type="project" value="TreeGrafter"/>
</dbReference>
<reference evidence="11" key="1">
    <citation type="submission" date="2021-07" db="EMBL/GenBank/DDBJ databases">
        <authorList>
            <person name="Durling M."/>
        </authorList>
    </citation>
    <scope>NUCLEOTIDE SEQUENCE</scope>
</reference>
<keyword evidence="4 9" id="KW-0509">mRNA transport</keyword>
<feature type="compositionally biased region" description="Polar residues" evidence="10">
    <location>
        <begin position="101"/>
        <end position="115"/>
    </location>
</feature>
<dbReference type="AlphaFoldDB" id="A0A9N9L264"/>
<feature type="region of interest" description="Disordered" evidence="10">
    <location>
        <begin position="1"/>
        <end position="169"/>
    </location>
</feature>
<evidence type="ECO:0000313" key="12">
    <source>
        <dbReference type="Proteomes" id="UP000696280"/>
    </source>
</evidence>
<evidence type="ECO:0000256" key="8">
    <source>
        <dbReference type="ARBA" id="ARBA00023242"/>
    </source>
</evidence>
<evidence type="ECO:0000256" key="9">
    <source>
        <dbReference type="RuleBase" id="RU365073"/>
    </source>
</evidence>
<feature type="compositionally biased region" description="Acidic residues" evidence="10">
    <location>
        <begin position="117"/>
        <end position="137"/>
    </location>
</feature>
<evidence type="ECO:0000256" key="3">
    <source>
        <dbReference type="ARBA" id="ARBA00022448"/>
    </source>
</evidence>
<comment type="function">
    <text evidence="9">Functions as a component of the nuclear pore complex (NPC).</text>
</comment>
<dbReference type="GO" id="GO:0006406">
    <property type="term" value="P:mRNA export from nucleus"/>
    <property type="evidence" value="ECO:0007669"/>
    <property type="project" value="TreeGrafter"/>
</dbReference>
<keyword evidence="6 9" id="KW-0811">Translocation</keyword>
<keyword evidence="7 9" id="KW-0906">Nuclear pore complex</keyword>
<name>A0A9N9L264_9HELO</name>
<comment type="subcellular location">
    <subcellularLocation>
        <location evidence="1 9">Nucleus</location>
        <location evidence="1 9">Nuclear pore complex</location>
    </subcellularLocation>
</comment>
<feature type="compositionally biased region" description="Polar residues" evidence="10">
    <location>
        <begin position="61"/>
        <end position="84"/>
    </location>
</feature>
<feature type="compositionally biased region" description="Low complexity" evidence="10">
    <location>
        <begin position="1"/>
        <end position="11"/>
    </location>
</feature>
<keyword evidence="5 9" id="KW-0653">Protein transport</keyword>
<comment type="similarity">
    <text evidence="2 9">Belongs to the nucleoporin Nup85 family.</text>
</comment>
<organism evidence="11 12">
    <name type="scientific">Hymenoscyphus fraxineus</name>
    <dbReference type="NCBI Taxonomy" id="746836"/>
    <lineage>
        <taxon>Eukaryota</taxon>
        <taxon>Fungi</taxon>
        <taxon>Dikarya</taxon>
        <taxon>Ascomycota</taxon>
        <taxon>Pezizomycotina</taxon>
        <taxon>Leotiomycetes</taxon>
        <taxon>Helotiales</taxon>
        <taxon>Helotiaceae</taxon>
        <taxon>Hymenoscyphus</taxon>
    </lineage>
</organism>
<evidence type="ECO:0000256" key="4">
    <source>
        <dbReference type="ARBA" id="ARBA00022816"/>
    </source>
</evidence>